<keyword evidence="1" id="KW-0812">Transmembrane</keyword>
<evidence type="ECO:0000313" key="3">
    <source>
        <dbReference type="Proteomes" id="UP000176339"/>
    </source>
</evidence>
<evidence type="ECO:0000256" key="1">
    <source>
        <dbReference type="SAM" id="Phobius"/>
    </source>
</evidence>
<name>A0A1F5P3F3_9BACT</name>
<reference evidence="2 3" key="1">
    <citation type="journal article" date="2016" name="Nat. Commun.">
        <title>Thousands of microbial genomes shed light on interconnected biogeochemical processes in an aquifer system.</title>
        <authorList>
            <person name="Anantharaman K."/>
            <person name="Brown C.T."/>
            <person name="Hug L.A."/>
            <person name="Sharon I."/>
            <person name="Castelle C.J."/>
            <person name="Probst A.J."/>
            <person name="Thomas B.C."/>
            <person name="Singh A."/>
            <person name="Wilkins M.J."/>
            <person name="Karaoz U."/>
            <person name="Brodie E.L."/>
            <person name="Williams K.H."/>
            <person name="Hubbard S.S."/>
            <person name="Banfield J.F."/>
        </authorList>
    </citation>
    <scope>NUCLEOTIDE SEQUENCE [LARGE SCALE GENOMIC DNA]</scope>
</reference>
<dbReference type="EMBL" id="MFEN01000017">
    <property type="protein sequence ID" value="OGE84335.1"/>
    <property type="molecule type" value="Genomic_DNA"/>
</dbReference>
<evidence type="ECO:0008006" key="4">
    <source>
        <dbReference type="Google" id="ProtNLM"/>
    </source>
</evidence>
<sequence length="166" mass="19236">MKRLFYFFLLIFAFFWLETGLRRVFPGNNFIPQLVLILLVVFSIRVNFQELLATILFGGLLGELFSGLYFGAAIWSMLICVPLARFAWSNPTLRSFSLSHIWFIGLIATAAYPLAAYLYSLVISGLGFMSRPMFFNFYSLEILWQIIANLCLIYAVNWLVKFIFHE</sequence>
<gene>
    <name evidence="2" type="ORF">A2846_03825</name>
</gene>
<feature type="transmembrane region" description="Helical" evidence="1">
    <location>
        <begin position="68"/>
        <end position="88"/>
    </location>
</feature>
<feature type="transmembrane region" description="Helical" evidence="1">
    <location>
        <begin position="100"/>
        <end position="122"/>
    </location>
</feature>
<evidence type="ECO:0000313" key="2">
    <source>
        <dbReference type="EMBL" id="OGE84335.1"/>
    </source>
</evidence>
<accession>A0A1F5P3F3</accession>
<organism evidence="2 3">
    <name type="scientific">Candidatus Doudnabacteria bacterium RIFCSPHIGHO2_01_FULL_49_9</name>
    <dbReference type="NCBI Taxonomy" id="1817827"/>
    <lineage>
        <taxon>Bacteria</taxon>
        <taxon>Candidatus Doudnaibacteriota</taxon>
    </lineage>
</organism>
<proteinExistence type="predicted"/>
<comment type="caution">
    <text evidence="2">The sequence shown here is derived from an EMBL/GenBank/DDBJ whole genome shotgun (WGS) entry which is preliminary data.</text>
</comment>
<keyword evidence="1" id="KW-0472">Membrane</keyword>
<protein>
    <recommendedName>
        <fullName evidence="4">Rod shape-determining protein MreD</fullName>
    </recommendedName>
</protein>
<keyword evidence="1" id="KW-1133">Transmembrane helix</keyword>
<dbReference type="Proteomes" id="UP000176339">
    <property type="component" value="Unassembled WGS sequence"/>
</dbReference>
<feature type="transmembrane region" description="Helical" evidence="1">
    <location>
        <begin position="142"/>
        <end position="164"/>
    </location>
</feature>
<dbReference type="AlphaFoldDB" id="A0A1F5P3F3"/>
<feature type="transmembrane region" description="Helical" evidence="1">
    <location>
        <begin position="30"/>
        <end position="48"/>
    </location>
</feature>